<evidence type="ECO:0000313" key="5">
    <source>
        <dbReference type="EMBL" id="SFO90878.1"/>
    </source>
</evidence>
<evidence type="ECO:0000256" key="2">
    <source>
        <dbReference type="ARBA" id="ARBA00008520"/>
    </source>
</evidence>
<comment type="subcellular location">
    <subcellularLocation>
        <location evidence="1">Periplasm</location>
    </subcellularLocation>
</comment>
<dbReference type="Pfam" id="PF01547">
    <property type="entry name" value="SBP_bac_1"/>
    <property type="match status" value="1"/>
</dbReference>
<keyword evidence="4" id="KW-0732">Signal</keyword>
<dbReference type="InterPro" id="IPR050490">
    <property type="entry name" value="Bact_solute-bd_prot1"/>
</dbReference>
<dbReference type="OrthoDB" id="2509690at2"/>
<sequence length="420" mass="45426">MKKLLIASLAAGLFATAAAKAEDITLRVHYANPTLWTEVQQKLADGFMAKNPDIKIQYDSPAETYADGVQRLLRESVAGNLPDVAFVGLNRWRILESRELAQPFDGLIGDEAAFEKDGYTRALRSLGQYKGKQWALAASASTLVMYVNPDLVEKAGVSLDAFPQDFDGLIDLAGKINALGDTIDGAWIAAHDWRFQSVLGSYGGRPMNEDETKITFDSEAGVKAAEFYGRLAKEAGMKSYSGNDARQAFVAGTLGIYIDSSSYLTRMVEGAGDRFDVTLLPFITAAKDKSSIYFPTGGSAVVMLTDDEKRQQAAWKYMRYVTGPDAAKIIVENTGYAPTNAIVLQDDTYLGDFYAKNQNAKRAHAQVSAFAGPWYSYPGSEGVAVTDMIAAGLVDVIDGADAEKTIKQVASDVSAKLGFE</sequence>
<dbReference type="CDD" id="cd14748">
    <property type="entry name" value="PBP2_UgpB"/>
    <property type="match status" value="1"/>
</dbReference>
<gene>
    <name evidence="5" type="ORF">SAMN04488056_11586</name>
</gene>
<evidence type="ECO:0000256" key="3">
    <source>
        <dbReference type="ARBA" id="ARBA00022764"/>
    </source>
</evidence>
<dbReference type="PANTHER" id="PTHR43649">
    <property type="entry name" value="ARABINOSE-BINDING PROTEIN-RELATED"/>
    <property type="match status" value="1"/>
</dbReference>
<dbReference type="EMBL" id="FOVR01000015">
    <property type="protein sequence ID" value="SFO90878.1"/>
    <property type="molecule type" value="Genomic_DNA"/>
</dbReference>
<keyword evidence="3" id="KW-0574">Periplasm</keyword>
<dbReference type="Gene3D" id="3.40.190.10">
    <property type="entry name" value="Periplasmic binding protein-like II"/>
    <property type="match status" value="1"/>
</dbReference>
<name>A0A1I5L126_9HYPH</name>
<keyword evidence="6" id="KW-1185">Reference proteome</keyword>
<accession>A0A1I5L126</accession>
<evidence type="ECO:0000256" key="1">
    <source>
        <dbReference type="ARBA" id="ARBA00004418"/>
    </source>
</evidence>
<protein>
    <submittedName>
        <fullName evidence="5">Multiple sugar transport system substrate-binding protein</fullName>
    </submittedName>
</protein>
<keyword evidence="5" id="KW-0762">Sugar transport</keyword>
<reference evidence="5 6" key="1">
    <citation type="submission" date="2016-10" db="EMBL/GenBank/DDBJ databases">
        <authorList>
            <person name="de Groot N.N."/>
        </authorList>
    </citation>
    <scope>NUCLEOTIDE SEQUENCE [LARGE SCALE GENOMIC DNA]</scope>
    <source>
        <strain evidence="5 6">CGMCC 1.9157</strain>
    </source>
</reference>
<feature type="chain" id="PRO_5011630551" evidence="4">
    <location>
        <begin position="22"/>
        <end position="420"/>
    </location>
</feature>
<dbReference type="Proteomes" id="UP000199236">
    <property type="component" value="Unassembled WGS sequence"/>
</dbReference>
<dbReference type="GO" id="GO:0042597">
    <property type="term" value="C:periplasmic space"/>
    <property type="evidence" value="ECO:0007669"/>
    <property type="project" value="UniProtKB-SubCell"/>
</dbReference>
<organism evidence="5 6">
    <name type="scientific">Cohaesibacter marisflavi</name>
    <dbReference type="NCBI Taxonomy" id="655353"/>
    <lineage>
        <taxon>Bacteria</taxon>
        <taxon>Pseudomonadati</taxon>
        <taxon>Pseudomonadota</taxon>
        <taxon>Alphaproteobacteria</taxon>
        <taxon>Hyphomicrobiales</taxon>
        <taxon>Cohaesibacteraceae</taxon>
    </lineage>
</organism>
<comment type="similarity">
    <text evidence="2">Belongs to the bacterial solute-binding protein 1 family.</text>
</comment>
<dbReference type="InterPro" id="IPR006059">
    <property type="entry name" value="SBP"/>
</dbReference>
<evidence type="ECO:0000256" key="4">
    <source>
        <dbReference type="SAM" id="SignalP"/>
    </source>
</evidence>
<dbReference type="RefSeq" id="WP_090075178.1">
    <property type="nucleotide sequence ID" value="NZ_FOVR01000015.1"/>
</dbReference>
<dbReference type="SUPFAM" id="SSF53850">
    <property type="entry name" value="Periplasmic binding protein-like II"/>
    <property type="match status" value="1"/>
</dbReference>
<keyword evidence="5" id="KW-0813">Transport</keyword>
<dbReference type="PANTHER" id="PTHR43649:SF12">
    <property type="entry name" value="DIACETYLCHITOBIOSE BINDING PROTEIN DASA"/>
    <property type="match status" value="1"/>
</dbReference>
<feature type="signal peptide" evidence="4">
    <location>
        <begin position="1"/>
        <end position="21"/>
    </location>
</feature>
<evidence type="ECO:0000313" key="6">
    <source>
        <dbReference type="Proteomes" id="UP000199236"/>
    </source>
</evidence>
<dbReference type="STRING" id="655353.SAMN04488056_11586"/>
<proteinExistence type="inferred from homology"/>
<dbReference type="AlphaFoldDB" id="A0A1I5L126"/>